<comment type="caution">
    <text evidence="3">The sequence shown here is derived from an EMBL/GenBank/DDBJ whole genome shotgun (WGS) entry which is preliminary data.</text>
</comment>
<dbReference type="InterPro" id="IPR001806">
    <property type="entry name" value="Small_GTPase"/>
</dbReference>
<dbReference type="PROSITE" id="PS51420">
    <property type="entry name" value="RHO"/>
    <property type="match status" value="1"/>
</dbReference>
<dbReference type="Pfam" id="PF00071">
    <property type="entry name" value="Ras"/>
    <property type="match status" value="1"/>
</dbReference>
<sequence length="176" mass="20294">MVDGKPRDYKSKESVPDELLGEYIPTAECTDHQFSGTFNGQAANLHFWDTPCIDGWTDEETRAQEAKRAEVYRRADFVLLCFSICSPTSLANVQKKWCPELQRHTPESRVLLLGMKTEFREDWETKEALRKMGMVPTTYQDGEQVAREIDAVQYLECTVIDRESVVRVLETIIRLV</sequence>
<evidence type="ECO:0000256" key="1">
    <source>
        <dbReference type="ARBA" id="ARBA00022741"/>
    </source>
</evidence>
<dbReference type="PANTHER" id="PTHR24072">
    <property type="entry name" value="RHO FAMILY GTPASE"/>
    <property type="match status" value="1"/>
</dbReference>
<dbReference type="Proteomes" id="UP001305779">
    <property type="component" value="Unassembled WGS sequence"/>
</dbReference>
<evidence type="ECO:0008006" key="5">
    <source>
        <dbReference type="Google" id="ProtNLM"/>
    </source>
</evidence>
<dbReference type="SUPFAM" id="SSF52540">
    <property type="entry name" value="P-loop containing nucleoside triphosphate hydrolases"/>
    <property type="match status" value="1"/>
</dbReference>
<keyword evidence="4" id="KW-1185">Reference proteome</keyword>
<dbReference type="Gene3D" id="3.40.50.300">
    <property type="entry name" value="P-loop containing nucleotide triphosphate hydrolases"/>
    <property type="match status" value="1"/>
</dbReference>
<reference evidence="3 4" key="1">
    <citation type="journal article" date="2023" name="G3 (Bethesda)">
        <title>A chromosome-level genome assembly of Zasmidium syzygii isolated from banana leaves.</title>
        <authorList>
            <person name="van Westerhoven A.C."/>
            <person name="Mehrabi R."/>
            <person name="Talebi R."/>
            <person name="Steentjes M.B.F."/>
            <person name="Corcolon B."/>
            <person name="Chong P.A."/>
            <person name="Kema G.H.J."/>
            <person name="Seidl M.F."/>
        </authorList>
    </citation>
    <scope>NUCLEOTIDE SEQUENCE [LARGE SCALE GENOMIC DNA]</scope>
    <source>
        <strain evidence="3 4">P124</strain>
    </source>
</reference>
<keyword evidence="1" id="KW-0547">Nucleotide-binding</keyword>
<dbReference type="SMART" id="SM00174">
    <property type="entry name" value="RHO"/>
    <property type="match status" value="1"/>
</dbReference>
<organism evidence="3 4">
    <name type="scientific">Zasmidium cellare</name>
    <name type="common">Wine cellar mold</name>
    <name type="synonym">Racodium cellare</name>
    <dbReference type="NCBI Taxonomy" id="395010"/>
    <lineage>
        <taxon>Eukaryota</taxon>
        <taxon>Fungi</taxon>
        <taxon>Dikarya</taxon>
        <taxon>Ascomycota</taxon>
        <taxon>Pezizomycotina</taxon>
        <taxon>Dothideomycetes</taxon>
        <taxon>Dothideomycetidae</taxon>
        <taxon>Mycosphaerellales</taxon>
        <taxon>Mycosphaerellaceae</taxon>
        <taxon>Zasmidium</taxon>
    </lineage>
</organism>
<dbReference type="EMBL" id="JAXOVC010000006">
    <property type="protein sequence ID" value="KAK4500232.1"/>
    <property type="molecule type" value="Genomic_DNA"/>
</dbReference>
<name>A0ABR0EFG8_ZASCE</name>
<proteinExistence type="predicted"/>
<keyword evidence="2" id="KW-0342">GTP-binding</keyword>
<dbReference type="InterPro" id="IPR027417">
    <property type="entry name" value="P-loop_NTPase"/>
</dbReference>
<evidence type="ECO:0000313" key="4">
    <source>
        <dbReference type="Proteomes" id="UP001305779"/>
    </source>
</evidence>
<gene>
    <name evidence="3" type="ORF">PRZ48_008419</name>
</gene>
<protein>
    <recommendedName>
        <fullName evidence="5">Rho GTPase</fullName>
    </recommendedName>
</protein>
<evidence type="ECO:0000256" key="2">
    <source>
        <dbReference type="ARBA" id="ARBA00023134"/>
    </source>
</evidence>
<accession>A0ABR0EFG8</accession>
<dbReference type="InterPro" id="IPR003578">
    <property type="entry name" value="Small_GTPase_Rho"/>
</dbReference>
<evidence type="ECO:0000313" key="3">
    <source>
        <dbReference type="EMBL" id="KAK4500232.1"/>
    </source>
</evidence>